<reference evidence="2 3" key="1">
    <citation type="submission" date="2016-10" db="EMBL/GenBank/DDBJ databases">
        <authorList>
            <person name="de Groot N.N."/>
        </authorList>
    </citation>
    <scope>NUCLEOTIDE SEQUENCE [LARGE SCALE GENOMIC DNA]</scope>
    <source>
        <strain evidence="2 3">DSM 15269</strain>
    </source>
</reference>
<proteinExistence type="predicted"/>
<evidence type="ECO:0000256" key="1">
    <source>
        <dbReference type="SAM" id="Phobius"/>
    </source>
</evidence>
<sequence length="345" mass="40886">MMIYIISNSYILNQIKRSFEGSGLNSDFINFLYYFVISCILFFPILFLIHLYVKWKESRDDSNEFGSISDKETIKNIFDFALIQRSRFDISIGRSDSMVYATLVDYDDEFIYLEMPSYLKISKVWFKKNLSCFFKIGSGKLNAIFYNFKSIVVDYYVNKGSYIIKLKLPEKLYLGQKRRFLRIEIPSKYIKSIKLWPAFLDKYAGFSKDISEWGEPLGLYDERKRNIFLKDISGGGIKLGIKKKIVSDVVKFKRDNEYIFLYLHLNPTYTNTNMFFYFICKLKNVYLADDQEFYFFGFQFVAEGKVKANSTQIEWKEIPLEQGCESLGNWLFEKYLEIYRQKGTV</sequence>
<feature type="transmembrane region" description="Helical" evidence="1">
    <location>
        <begin position="31"/>
        <end position="53"/>
    </location>
</feature>
<dbReference type="AlphaFoldDB" id="A0A1H0A7V0"/>
<accession>A0A1H0A7V0</accession>
<evidence type="ECO:0000313" key="2">
    <source>
        <dbReference type="EMBL" id="SDN29555.1"/>
    </source>
</evidence>
<evidence type="ECO:0000313" key="3">
    <source>
        <dbReference type="Proteomes" id="UP000199602"/>
    </source>
</evidence>
<organism evidence="2 3">
    <name type="scientific">Desulfonauticus submarinus</name>
    <dbReference type="NCBI Taxonomy" id="206665"/>
    <lineage>
        <taxon>Bacteria</taxon>
        <taxon>Pseudomonadati</taxon>
        <taxon>Thermodesulfobacteriota</taxon>
        <taxon>Desulfovibrionia</taxon>
        <taxon>Desulfovibrionales</taxon>
        <taxon>Desulfonauticaceae</taxon>
        <taxon>Desulfonauticus</taxon>
    </lineage>
</organism>
<dbReference type="STRING" id="206665.SAMN04488516_101312"/>
<dbReference type="EMBL" id="FNIN01000001">
    <property type="protein sequence ID" value="SDN29555.1"/>
    <property type="molecule type" value="Genomic_DNA"/>
</dbReference>
<keyword evidence="1" id="KW-0472">Membrane</keyword>
<keyword evidence="3" id="KW-1185">Reference proteome</keyword>
<name>A0A1H0A7V0_9BACT</name>
<keyword evidence="1" id="KW-0812">Transmembrane</keyword>
<dbReference type="RefSeq" id="WP_092062334.1">
    <property type="nucleotide sequence ID" value="NZ_FNIN01000001.1"/>
</dbReference>
<protein>
    <submittedName>
        <fullName evidence="2">Uncharacterized protein</fullName>
    </submittedName>
</protein>
<dbReference type="OrthoDB" id="5470063at2"/>
<gene>
    <name evidence="2" type="ORF">SAMN04488516_101312</name>
</gene>
<dbReference type="Proteomes" id="UP000199602">
    <property type="component" value="Unassembled WGS sequence"/>
</dbReference>
<keyword evidence="1" id="KW-1133">Transmembrane helix</keyword>